<sequence length="290" mass="31065">MSRLTVPAGIINAKGKSMGTITTKDGTEIFYKDWGSGQPVVFSHGWPLNADAWDDQLALVAANGFRAIAHDRRGHGRSGQSWDGNNMDTYADDLAELIEALDLHDAVLVGHSTGGGEVARYIGRHGTARVAKAVLLGAVTPLMLKTEANPEGLPIEVFDGIRAGVAGDRSQFYKDLSIPFYGFNRPGAAVSQGASDAFWLWSMQVGLKGALDCVKAFSETDFTEDLKRFDIPTFIAHGDDDQIVPIVAAGLKAAELVKDATLKVYPGAPHGLVGAYKDEFNADLLTFLNT</sequence>
<organism evidence="4 5">
    <name type="scientific">Streptosporangium subroseum</name>
    <dbReference type="NCBI Taxonomy" id="106412"/>
    <lineage>
        <taxon>Bacteria</taxon>
        <taxon>Bacillati</taxon>
        <taxon>Actinomycetota</taxon>
        <taxon>Actinomycetes</taxon>
        <taxon>Streptosporangiales</taxon>
        <taxon>Streptosporangiaceae</taxon>
        <taxon>Streptosporangium</taxon>
    </lineage>
</organism>
<evidence type="ECO:0000313" key="4">
    <source>
        <dbReference type="EMBL" id="SNS37733.1"/>
    </source>
</evidence>
<gene>
    <name evidence="4" type="ORF">SAMN05216276_1008145</name>
</gene>
<keyword evidence="1 4" id="KW-0575">Peroxidase</keyword>
<dbReference type="PANTHER" id="PTHR43433">
    <property type="entry name" value="HYDROLASE, ALPHA/BETA FOLD FAMILY PROTEIN"/>
    <property type="match status" value="1"/>
</dbReference>
<reference evidence="4 5" key="1">
    <citation type="submission" date="2017-06" db="EMBL/GenBank/DDBJ databases">
        <authorList>
            <person name="Kim H.J."/>
            <person name="Triplett B.A."/>
        </authorList>
    </citation>
    <scope>NUCLEOTIDE SEQUENCE [LARGE SCALE GENOMIC DNA]</scope>
    <source>
        <strain evidence="4 5">CGMCC 4.2132</strain>
    </source>
</reference>
<dbReference type="InterPro" id="IPR050471">
    <property type="entry name" value="AB_hydrolase"/>
</dbReference>
<dbReference type="GO" id="GO:0004601">
    <property type="term" value="F:peroxidase activity"/>
    <property type="evidence" value="ECO:0007669"/>
    <property type="project" value="UniProtKB-KW"/>
</dbReference>
<evidence type="ECO:0000256" key="1">
    <source>
        <dbReference type="ARBA" id="ARBA00022559"/>
    </source>
</evidence>
<name>A0A239E157_9ACTN</name>
<dbReference type="Gene3D" id="3.40.50.1820">
    <property type="entry name" value="alpha/beta hydrolase"/>
    <property type="match status" value="1"/>
</dbReference>
<accession>A0A239E157</accession>
<dbReference type="InterPro" id="IPR000073">
    <property type="entry name" value="AB_hydrolase_1"/>
</dbReference>
<evidence type="ECO:0000259" key="3">
    <source>
        <dbReference type="Pfam" id="PF00561"/>
    </source>
</evidence>
<proteinExistence type="inferred from homology"/>
<dbReference type="FunFam" id="3.40.50.1820:FF:000205">
    <property type="entry name" value="Non-haem bromoperoxidase BPO-A2"/>
    <property type="match status" value="1"/>
</dbReference>
<evidence type="ECO:0000313" key="5">
    <source>
        <dbReference type="Proteomes" id="UP000198282"/>
    </source>
</evidence>
<dbReference type="Pfam" id="PF00561">
    <property type="entry name" value="Abhydrolase_1"/>
    <property type="match status" value="1"/>
</dbReference>
<dbReference type="Proteomes" id="UP000198282">
    <property type="component" value="Unassembled WGS sequence"/>
</dbReference>
<dbReference type="SUPFAM" id="SSF53474">
    <property type="entry name" value="alpha/beta-Hydrolases"/>
    <property type="match status" value="1"/>
</dbReference>
<protein>
    <submittedName>
        <fullName evidence="4">Non-heme chloroperoxidase</fullName>
    </submittedName>
</protein>
<dbReference type="AlphaFoldDB" id="A0A239E157"/>
<dbReference type="PANTHER" id="PTHR43433:SF3">
    <property type="entry name" value="NON-HEME CHLOROPEROXIDASE"/>
    <property type="match status" value="1"/>
</dbReference>
<evidence type="ECO:0000256" key="2">
    <source>
        <dbReference type="ARBA" id="ARBA00038128"/>
    </source>
</evidence>
<keyword evidence="1 4" id="KW-0560">Oxidoreductase</keyword>
<dbReference type="PRINTS" id="PR00111">
    <property type="entry name" value="ABHYDROLASE"/>
</dbReference>
<dbReference type="EMBL" id="FZOD01000008">
    <property type="protein sequence ID" value="SNS37733.1"/>
    <property type="molecule type" value="Genomic_DNA"/>
</dbReference>
<dbReference type="InterPro" id="IPR029058">
    <property type="entry name" value="AB_hydrolase_fold"/>
</dbReference>
<keyword evidence="5" id="KW-1185">Reference proteome</keyword>
<comment type="similarity">
    <text evidence="2">Belongs to the AB hydrolase superfamily. Bacterial non-heme haloperoxidase / perhydrolase family.</text>
</comment>
<feature type="domain" description="AB hydrolase-1" evidence="3">
    <location>
        <begin position="39"/>
        <end position="270"/>
    </location>
</feature>